<evidence type="ECO:0000256" key="1">
    <source>
        <dbReference type="PIRNR" id="PIRNR006386"/>
    </source>
</evidence>
<dbReference type="SUPFAM" id="SSF52833">
    <property type="entry name" value="Thioredoxin-like"/>
    <property type="match status" value="1"/>
</dbReference>
<keyword evidence="1" id="KW-0413">Isomerase</keyword>
<evidence type="ECO:0000256" key="2">
    <source>
        <dbReference type="PIRSR" id="PIRSR006386-1"/>
    </source>
</evidence>
<evidence type="ECO:0000313" key="5">
    <source>
        <dbReference type="Proteomes" id="UP000027190"/>
    </source>
</evidence>
<dbReference type="STRING" id="1280947.HY30_10035"/>
<dbReference type="Pfam" id="PF01323">
    <property type="entry name" value="DSBA"/>
    <property type="match status" value="1"/>
</dbReference>
<comment type="caution">
    <text evidence="4">The sequence shown here is derived from an EMBL/GenBank/DDBJ whole genome shotgun (WGS) entry which is preliminary data.</text>
</comment>
<dbReference type="PIRSF" id="PIRSF006386">
    <property type="entry name" value="HCCAis_GSTk"/>
    <property type="match status" value="1"/>
</dbReference>
<dbReference type="CDD" id="cd03022">
    <property type="entry name" value="DsbA_HCCA_Iso"/>
    <property type="match status" value="1"/>
</dbReference>
<dbReference type="GO" id="GO:0018845">
    <property type="term" value="F:2-hydroxychromene-2-carboxylate isomerase activity"/>
    <property type="evidence" value="ECO:0007669"/>
    <property type="project" value="UniProtKB-UniRule"/>
</dbReference>
<accession>A0A062UDE5</accession>
<dbReference type="InterPro" id="IPR001853">
    <property type="entry name" value="DSBA-like_thioredoxin_dom"/>
</dbReference>
<dbReference type="InterPro" id="IPR044087">
    <property type="entry name" value="NahD-like"/>
</dbReference>
<comment type="similarity">
    <text evidence="1">Belongs to the GST superfamily. NadH family.</text>
</comment>
<name>A0A062UDE5_9PROT</name>
<dbReference type="InterPro" id="IPR051924">
    <property type="entry name" value="GST_Kappa/NadH"/>
</dbReference>
<dbReference type="GO" id="GO:0004602">
    <property type="term" value="F:glutathione peroxidase activity"/>
    <property type="evidence" value="ECO:0007669"/>
    <property type="project" value="TreeGrafter"/>
</dbReference>
<dbReference type="GO" id="GO:1901170">
    <property type="term" value="P:naphthalene catabolic process"/>
    <property type="evidence" value="ECO:0007669"/>
    <property type="project" value="InterPro"/>
</dbReference>
<dbReference type="PANTHER" id="PTHR42943:SF2">
    <property type="entry name" value="GLUTATHIONE S-TRANSFERASE KAPPA 1"/>
    <property type="match status" value="1"/>
</dbReference>
<dbReference type="EMBL" id="AWFG01000074">
    <property type="protein sequence ID" value="KCZ54614.1"/>
    <property type="molecule type" value="Genomic_DNA"/>
</dbReference>
<keyword evidence="5" id="KW-1185">Reference proteome</keyword>
<dbReference type="InterPro" id="IPR036249">
    <property type="entry name" value="Thioredoxin-like_sf"/>
</dbReference>
<dbReference type="PATRIC" id="fig|1280947.3.peg.3455"/>
<dbReference type="Proteomes" id="UP000027190">
    <property type="component" value="Unassembled WGS sequence"/>
</dbReference>
<evidence type="ECO:0000259" key="3">
    <source>
        <dbReference type="Pfam" id="PF01323"/>
    </source>
</evidence>
<gene>
    <name evidence="4" type="ORF">HY30_10035</name>
</gene>
<proteinExistence type="inferred from homology"/>
<feature type="active site" description="Nucleophile" evidence="2">
    <location>
        <position position="21"/>
    </location>
</feature>
<dbReference type="GO" id="GO:0006749">
    <property type="term" value="P:glutathione metabolic process"/>
    <property type="evidence" value="ECO:0007669"/>
    <property type="project" value="TreeGrafter"/>
</dbReference>
<feature type="domain" description="DSBA-like thioredoxin" evidence="3">
    <location>
        <begin position="13"/>
        <end position="208"/>
    </location>
</feature>
<dbReference type="eggNOG" id="COG3917">
    <property type="taxonomic scope" value="Bacteria"/>
</dbReference>
<dbReference type="InterPro" id="IPR014440">
    <property type="entry name" value="HCCAis_GSTk"/>
</dbReference>
<reference evidence="4 5" key="1">
    <citation type="journal article" date="2014" name="Antonie Van Leeuwenhoek">
        <title>Hyphomonas beringensis sp. nov. and Hyphomonas chukchiensis sp. nov., isolated from surface seawater of the Bering Sea and Chukchi Sea.</title>
        <authorList>
            <person name="Li C."/>
            <person name="Lai Q."/>
            <person name="Li G."/>
            <person name="Dong C."/>
            <person name="Wang J."/>
            <person name="Liao Y."/>
            <person name="Shao Z."/>
        </authorList>
    </citation>
    <scope>NUCLEOTIDE SEQUENCE [LARGE SCALE GENOMIC DNA]</scope>
    <source>
        <strain evidence="4 5">BH-BN04-4</strain>
    </source>
</reference>
<dbReference type="PANTHER" id="PTHR42943">
    <property type="entry name" value="GLUTATHIONE S-TRANSFERASE KAPPA"/>
    <property type="match status" value="1"/>
</dbReference>
<protein>
    <recommendedName>
        <fullName evidence="1">2-hydroxychromene-2-carboxylate isomerase</fullName>
        <ecNumber evidence="1">5.99.1.4</ecNumber>
    </recommendedName>
</protein>
<dbReference type="EC" id="5.99.1.4" evidence="1"/>
<sequence>MIEITKRRRRVMIEVFFDCSSPWSYFGFEGIQPLAAEFNESLIWRPVLVGGIFNAVNSSVYHVRTHVPAKIAYNQKDIGDWSRITGKVVNFPPRVFPVNSAAAMRACIVLEDQKGVSCVPWARAVYDAYWSQDQDISDRMILVRLADELGFDGNALIEDSDGARARDALRANTQAAIDKGAFGVPTFYIDGTDMYFGVDRLPNLRHALMRKHA</sequence>
<organism evidence="4 5">
    <name type="scientific">Hyphomonas chukchiensis</name>
    <dbReference type="NCBI Taxonomy" id="1280947"/>
    <lineage>
        <taxon>Bacteria</taxon>
        <taxon>Pseudomonadati</taxon>
        <taxon>Pseudomonadota</taxon>
        <taxon>Alphaproteobacteria</taxon>
        <taxon>Hyphomonadales</taxon>
        <taxon>Hyphomonadaceae</taxon>
        <taxon>Hyphomonas</taxon>
    </lineage>
</organism>
<comment type="catalytic activity">
    <reaction evidence="1">
        <text>2-hydroxychromene-2-carboxylate = (3E)-4-(2-hydroxyphenyl)-2-oxobut-3-enoate</text>
        <dbReference type="Rhea" id="RHEA:27401"/>
        <dbReference type="ChEBI" id="CHEBI:59350"/>
        <dbReference type="ChEBI" id="CHEBI:59353"/>
        <dbReference type="EC" id="5.99.1.4"/>
    </reaction>
</comment>
<dbReference type="AlphaFoldDB" id="A0A062UDE5"/>
<dbReference type="Gene3D" id="3.40.30.10">
    <property type="entry name" value="Glutaredoxin"/>
    <property type="match status" value="1"/>
</dbReference>
<evidence type="ECO:0000313" key="4">
    <source>
        <dbReference type="EMBL" id="KCZ54614.1"/>
    </source>
</evidence>
<dbReference type="GO" id="GO:0004364">
    <property type="term" value="F:glutathione transferase activity"/>
    <property type="evidence" value="ECO:0007669"/>
    <property type="project" value="TreeGrafter"/>
</dbReference>